<evidence type="ECO:0000313" key="2">
    <source>
        <dbReference type="Proteomes" id="UP001158067"/>
    </source>
</evidence>
<organism evidence="1 2">
    <name type="scientific">Neorhodopirellula lusitana</name>
    <dbReference type="NCBI Taxonomy" id="445327"/>
    <lineage>
        <taxon>Bacteria</taxon>
        <taxon>Pseudomonadati</taxon>
        <taxon>Planctomycetota</taxon>
        <taxon>Planctomycetia</taxon>
        <taxon>Pirellulales</taxon>
        <taxon>Pirellulaceae</taxon>
        <taxon>Neorhodopirellula</taxon>
    </lineage>
</organism>
<reference evidence="1 2" key="1">
    <citation type="submission" date="2017-05" db="EMBL/GenBank/DDBJ databases">
        <authorList>
            <person name="Varghese N."/>
            <person name="Submissions S."/>
        </authorList>
    </citation>
    <scope>NUCLEOTIDE SEQUENCE [LARGE SCALE GENOMIC DNA]</scope>
    <source>
        <strain evidence="1 2">DSM 25457</strain>
    </source>
</reference>
<dbReference type="Proteomes" id="UP001158067">
    <property type="component" value="Unassembled WGS sequence"/>
</dbReference>
<sequence length="88" mass="9881">MRSGDRSPWSKSHQLNEACRSIGGLLFLYHVQLYQAGSANCGCRQHNTEGNAYPTTTSQQPSFHTHVHNLNALKHLSLRFPDADTIEM</sequence>
<proteinExistence type="predicted"/>
<gene>
    <name evidence="1" type="ORF">SAMN06265222_12191</name>
</gene>
<dbReference type="EMBL" id="FXUG01000021">
    <property type="protein sequence ID" value="SMP76630.1"/>
    <property type="molecule type" value="Genomic_DNA"/>
</dbReference>
<accession>A0ABY1QNZ8</accession>
<keyword evidence="2" id="KW-1185">Reference proteome</keyword>
<protein>
    <submittedName>
        <fullName evidence="1">Uncharacterized protein</fullName>
    </submittedName>
</protein>
<evidence type="ECO:0000313" key="1">
    <source>
        <dbReference type="EMBL" id="SMP76630.1"/>
    </source>
</evidence>
<name>A0ABY1QNZ8_9BACT</name>
<comment type="caution">
    <text evidence="1">The sequence shown here is derived from an EMBL/GenBank/DDBJ whole genome shotgun (WGS) entry which is preliminary data.</text>
</comment>